<evidence type="ECO:0000313" key="7">
    <source>
        <dbReference type="EMBL" id="EUA93843.1"/>
    </source>
</evidence>
<comment type="function">
    <text evidence="1">Required for the transposition of the insertion element.</text>
</comment>
<comment type="similarity">
    <text evidence="2">Belongs to the transposase mutator family.</text>
</comment>
<dbReference type="InterPro" id="IPR001207">
    <property type="entry name" value="Transposase_mutator"/>
</dbReference>
<keyword evidence="5" id="KW-0233">DNA recombination</keyword>
<feature type="region of interest" description="Disordered" evidence="6">
    <location>
        <begin position="49"/>
        <end position="79"/>
    </location>
</feature>
<organism evidence="7 8">
    <name type="scientific">Mycobacterium ulcerans str. Harvey</name>
    <dbReference type="NCBI Taxonomy" id="1299332"/>
    <lineage>
        <taxon>Bacteria</taxon>
        <taxon>Bacillati</taxon>
        <taxon>Actinomycetota</taxon>
        <taxon>Actinomycetes</taxon>
        <taxon>Mycobacteriales</taxon>
        <taxon>Mycobacteriaceae</taxon>
        <taxon>Mycobacterium</taxon>
        <taxon>Mycobacterium ulcerans group</taxon>
    </lineage>
</organism>
<evidence type="ECO:0000256" key="3">
    <source>
        <dbReference type="ARBA" id="ARBA00022578"/>
    </source>
</evidence>
<evidence type="ECO:0000256" key="4">
    <source>
        <dbReference type="ARBA" id="ARBA00023125"/>
    </source>
</evidence>
<dbReference type="Pfam" id="PF00872">
    <property type="entry name" value="Transposase_mut"/>
    <property type="match status" value="1"/>
</dbReference>
<keyword evidence="3" id="KW-0815">Transposition</keyword>
<proteinExistence type="inferred from homology"/>
<feature type="region of interest" description="Disordered" evidence="6">
    <location>
        <begin position="1"/>
        <end position="31"/>
    </location>
</feature>
<evidence type="ECO:0000256" key="5">
    <source>
        <dbReference type="ARBA" id="ARBA00023172"/>
    </source>
</evidence>
<gene>
    <name evidence="7" type="ORF">I551_8899</name>
</gene>
<evidence type="ECO:0000256" key="2">
    <source>
        <dbReference type="ARBA" id="ARBA00010961"/>
    </source>
</evidence>
<feature type="compositionally biased region" description="Low complexity" evidence="6">
    <location>
        <begin position="56"/>
        <end position="68"/>
    </location>
</feature>
<evidence type="ECO:0000256" key="6">
    <source>
        <dbReference type="SAM" id="MobiDB-lite"/>
    </source>
</evidence>
<dbReference type="EMBL" id="JAOL01000037">
    <property type="protein sequence ID" value="EUA93843.1"/>
    <property type="molecule type" value="Genomic_DNA"/>
</dbReference>
<keyword evidence="8" id="KW-1185">Reference proteome</keyword>
<name>A0ABP3ARY6_MYCUL</name>
<sequence length="79" mass="8683">MLTDACGSLRSMSHGIGQAHSSRDRRKRQRRLTDVDEVVLSLYARGLTTGEISAHSPTSTTRRCPRTPLAGSPTAFSRR</sequence>
<evidence type="ECO:0000256" key="1">
    <source>
        <dbReference type="ARBA" id="ARBA00002190"/>
    </source>
</evidence>
<protein>
    <submittedName>
        <fullName evidence="7">Transposase, Mutator family protein</fullName>
    </submittedName>
</protein>
<accession>A0ABP3ARY6</accession>
<comment type="caution">
    <text evidence="7">The sequence shown here is derived from an EMBL/GenBank/DDBJ whole genome shotgun (WGS) entry which is preliminary data.</text>
</comment>
<dbReference type="Proteomes" id="UP000020681">
    <property type="component" value="Unassembled WGS sequence"/>
</dbReference>
<keyword evidence="4" id="KW-0238">DNA-binding</keyword>
<evidence type="ECO:0000313" key="8">
    <source>
        <dbReference type="Proteomes" id="UP000020681"/>
    </source>
</evidence>
<reference evidence="7 8" key="1">
    <citation type="submission" date="2014-01" db="EMBL/GenBank/DDBJ databases">
        <authorList>
            <person name="Dobos K."/>
            <person name="Lenaerts A."/>
            <person name="Ordway D."/>
            <person name="DeGroote M.A."/>
            <person name="Parker T."/>
            <person name="Sizemore C."/>
            <person name="Tallon L.J."/>
            <person name="Sadzewicz L.K."/>
            <person name="Sengamalay N."/>
            <person name="Fraser C.M."/>
            <person name="Hine E."/>
            <person name="Shefchek K.A."/>
            <person name="Das S.P."/>
            <person name="Tettelin H."/>
        </authorList>
    </citation>
    <scope>NUCLEOTIDE SEQUENCE [LARGE SCALE GENOMIC DNA]</scope>
    <source>
        <strain evidence="7 8">Harvey</strain>
    </source>
</reference>